<sequence>MICPRKCSDKHALPQTFLHIQIRLLTSCTSFTKTSMYITDAKLATNFVSVLISRLRCR</sequence>
<evidence type="ECO:0000313" key="2">
    <source>
        <dbReference type="Proteomes" id="UP000054928"/>
    </source>
</evidence>
<dbReference type="RefSeq" id="XP_024583817.1">
    <property type="nucleotide sequence ID" value="XM_024718416.1"/>
</dbReference>
<dbReference type="Proteomes" id="UP000054928">
    <property type="component" value="Unassembled WGS sequence"/>
</dbReference>
<dbReference type="EMBL" id="CCYD01002577">
    <property type="protein sequence ID" value="CEG47448.1"/>
    <property type="molecule type" value="Genomic_DNA"/>
</dbReference>
<dbReference type="GeneID" id="36399377"/>
<proteinExistence type="predicted"/>
<reference evidence="2" key="1">
    <citation type="submission" date="2014-09" db="EMBL/GenBank/DDBJ databases">
        <authorList>
            <person name="Sharma Rahul"/>
            <person name="Thines Marco"/>
        </authorList>
    </citation>
    <scope>NUCLEOTIDE SEQUENCE [LARGE SCALE GENOMIC DNA]</scope>
</reference>
<dbReference type="AlphaFoldDB" id="A0A0P1B2B2"/>
<protein>
    <submittedName>
        <fullName evidence="1">Uncharacterized protein</fullName>
    </submittedName>
</protein>
<evidence type="ECO:0000313" key="1">
    <source>
        <dbReference type="EMBL" id="CEG47448.1"/>
    </source>
</evidence>
<keyword evidence="2" id="KW-1185">Reference proteome</keyword>
<name>A0A0P1B2B2_PLAHL</name>
<organism evidence="1 2">
    <name type="scientific">Plasmopara halstedii</name>
    <name type="common">Downy mildew of sunflower</name>
    <dbReference type="NCBI Taxonomy" id="4781"/>
    <lineage>
        <taxon>Eukaryota</taxon>
        <taxon>Sar</taxon>
        <taxon>Stramenopiles</taxon>
        <taxon>Oomycota</taxon>
        <taxon>Peronosporomycetes</taxon>
        <taxon>Peronosporales</taxon>
        <taxon>Peronosporaceae</taxon>
        <taxon>Plasmopara</taxon>
    </lineage>
</organism>
<accession>A0A0P1B2B2</accession>